<name>A0A0B7K8C0_BIOOC</name>
<feature type="region of interest" description="Disordered" evidence="1">
    <location>
        <begin position="306"/>
        <end position="336"/>
    </location>
</feature>
<proteinExistence type="predicted"/>
<feature type="compositionally biased region" description="Basic and acidic residues" evidence="1">
    <location>
        <begin position="309"/>
        <end position="331"/>
    </location>
</feature>
<accession>A0A0B7K8C0</accession>
<sequence>MLQPQIRRKPLEPGPPSYAHSRTRTTSSNVFPAQPGYPMQQAPIPQHLAQPIQQHSRRSSSVNTISTSSSIPPPAAYRQNSVSDLQRSGSNRSGGATSIMPQGGGYVALLRKQKATVWCDRAQYEDPRLTAQQRAAKKRANLEVVRAGSRTSTGMSSAKAGGKVRAHAKNQVVGLTPGENHVGVGGVPLRLLATEAEGESSDDEPTARSQHRRTNSSGRNSIASGRRGIPYRTSGGHGSFSGKRQSPNDTPERSGSLVDDRPASIVRDDAASGKARSTHSGSSAERADNVAELSVAPRLAANSLMHATLTREKSVKNPEELRRRGSVDERTSTLTSQRLYIANPD</sequence>
<dbReference type="Proteomes" id="UP000616885">
    <property type="component" value="Unassembled WGS sequence"/>
</dbReference>
<dbReference type="AlphaFoldDB" id="A0A0B7K8C0"/>
<evidence type="ECO:0000313" key="3">
    <source>
        <dbReference type="EMBL" id="KAF9747229.1"/>
    </source>
</evidence>
<reference evidence="3" key="2">
    <citation type="submission" date="2020-10" db="EMBL/GenBank/DDBJ databases">
        <title>High-Quality Genome Resource of Clonostachys rosea strain S41 by Oxford Nanopore Long-Read Sequencing.</title>
        <authorList>
            <person name="Wang H."/>
        </authorList>
    </citation>
    <scope>NUCLEOTIDE SEQUENCE</scope>
    <source>
        <strain evidence="3">S41</strain>
    </source>
</reference>
<evidence type="ECO:0000313" key="2">
    <source>
        <dbReference type="EMBL" id="CEO53394.1"/>
    </source>
</evidence>
<dbReference type="EMBL" id="CDPU01000035">
    <property type="protein sequence ID" value="CEO53394.1"/>
    <property type="molecule type" value="Genomic_DNA"/>
</dbReference>
<evidence type="ECO:0000256" key="1">
    <source>
        <dbReference type="SAM" id="MobiDB-lite"/>
    </source>
</evidence>
<organism evidence="2">
    <name type="scientific">Bionectria ochroleuca</name>
    <name type="common">Gliocladium roseum</name>
    <dbReference type="NCBI Taxonomy" id="29856"/>
    <lineage>
        <taxon>Eukaryota</taxon>
        <taxon>Fungi</taxon>
        <taxon>Dikarya</taxon>
        <taxon>Ascomycota</taxon>
        <taxon>Pezizomycotina</taxon>
        <taxon>Sordariomycetes</taxon>
        <taxon>Hypocreomycetidae</taxon>
        <taxon>Hypocreales</taxon>
        <taxon>Bionectriaceae</taxon>
        <taxon>Clonostachys</taxon>
    </lineage>
</organism>
<dbReference type="EMBL" id="JADCTT010000010">
    <property type="protein sequence ID" value="KAF9747229.1"/>
    <property type="molecule type" value="Genomic_DNA"/>
</dbReference>
<feature type="compositionally biased region" description="Basic and acidic residues" evidence="1">
    <location>
        <begin position="258"/>
        <end position="271"/>
    </location>
</feature>
<protein>
    <submittedName>
        <fullName evidence="2">Uncharacterized protein</fullName>
    </submittedName>
</protein>
<gene>
    <name evidence="2" type="ORF">BN869_000009452_1</name>
    <name evidence="3" type="ORF">IM811_002563</name>
</gene>
<feature type="region of interest" description="Disordered" evidence="1">
    <location>
        <begin position="146"/>
        <end position="165"/>
    </location>
</feature>
<feature type="region of interest" description="Disordered" evidence="1">
    <location>
        <begin position="1"/>
        <end position="101"/>
    </location>
</feature>
<feature type="region of interest" description="Disordered" evidence="1">
    <location>
        <begin position="196"/>
        <end position="289"/>
    </location>
</feature>
<reference evidence="2" key="1">
    <citation type="submission" date="2015-01" db="EMBL/GenBank/DDBJ databases">
        <authorList>
            <person name="Durling Mikael"/>
        </authorList>
    </citation>
    <scope>NUCLEOTIDE SEQUENCE</scope>
</reference>
<feature type="compositionally biased region" description="Low complexity" evidence="1">
    <location>
        <begin position="59"/>
        <end position="70"/>
    </location>
</feature>
<feature type="compositionally biased region" description="Polar residues" evidence="1">
    <location>
        <begin position="78"/>
        <end position="100"/>
    </location>
</feature>